<dbReference type="SUPFAM" id="SSF48576">
    <property type="entry name" value="Terpenoid synthases"/>
    <property type="match status" value="1"/>
</dbReference>
<evidence type="ECO:0008006" key="5">
    <source>
        <dbReference type="Google" id="ProtNLM"/>
    </source>
</evidence>
<gene>
    <name evidence="3" type="ORF">EW026_g5807</name>
</gene>
<evidence type="ECO:0000313" key="4">
    <source>
        <dbReference type="Proteomes" id="UP000309038"/>
    </source>
</evidence>
<comment type="caution">
    <text evidence="3">The sequence shown here is derived from an EMBL/GenBank/DDBJ whole genome shotgun (WGS) entry which is preliminary data.</text>
</comment>
<dbReference type="Pfam" id="PF06330">
    <property type="entry name" value="TRI5"/>
    <property type="match status" value="1"/>
</dbReference>
<dbReference type="GO" id="GO:0016838">
    <property type="term" value="F:carbon-oxygen lyase activity, acting on phosphates"/>
    <property type="evidence" value="ECO:0007669"/>
    <property type="project" value="InterPro"/>
</dbReference>
<keyword evidence="4" id="KW-1185">Reference proteome</keyword>
<dbReference type="SFLD" id="SFLDG01021">
    <property type="entry name" value="Trichodiene_Synthase_Like"/>
    <property type="match status" value="1"/>
</dbReference>
<keyword evidence="2" id="KW-0456">Lyase</keyword>
<dbReference type="EMBL" id="SGPJ01000277">
    <property type="protein sequence ID" value="THG95930.1"/>
    <property type="molecule type" value="Genomic_DNA"/>
</dbReference>
<proteinExistence type="inferred from homology"/>
<reference evidence="3 4" key="1">
    <citation type="submission" date="2019-02" db="EMBL/GenBank/DDBJ databases">
        <title>Genome sequencing of the rare red list fungi Phlebia centrifuga.</title>
        <authorList>
            <person name="Buettner E."/>
            <person name="Kellner H."/>
        </authorList>
    </citation>
    <scope>NUCLEOTIDE SEQUENCE [LARGE SCALE GENOMIC DNA]</scope>
    <source>
        <strain evidence="3 4">DSM 108282</strain>
    </source>
</reference>
<evidence type="ECO:0000256" key="2">
    <source>
        <dbReference type="ARBA" id="ARBA00023239"/>
    </source>
</evidence>
<dbReference type="InterPro" id="IPR008949">
    <property type="entry name" value="Isoprenoid_synthase_dom_sf"/>
</dbReference>
<dbReference type="InterPro" id="IPR024652">
    <property type="entry name" value="Trichodiene_synth"/>
</dbReference>
<protein>
    <recommendedName>
        <fullName evidence="5">Terpenoid synthase</fullName>
    </recommendedName>
</protein>
<evidence type="ECO:0000256" key="1">
    <source>
        <dbReference type="ARBA" id="ARBA00007946"/>
    </source>
</evidence>
<comment type="similarity">
    <text evidence="1">Belongs to the trichodiene synthase family.</text>
</comment>
<dbReference type="Proteomes" id="UP000309038">
    <property type="component" value="Unassembled WGS sequence"/>
</dbReference>
<name>A0A4S4KE01_9APHY</name>
<accession>A0A4S4KE01</accession>
<dbReference type="AlphaFoldDB" id="A0A4S4KE01"/>
<dbReference type="Gene3D" id="1.10.600.10">
    <property type="entry name" value="Farnesyl Diphosphate Synthase"/>
    <property type="match status" value="1"/>
</dbReference>
<organism evidence="3 4">
    <name type="scientific">Hermanssonia centrifuga</name>
    <dbReference type="NCBI Taxonomy" id="98765"/>
    <lineage>
        <taxon>Eukaryota</taxon>
        <taxon>Fungi</taxon>
        <taxon>Dikarya</taxon>
        <taxon>Basidiomycota</taxon>
        <taxon>Agaricomycotina</taxon>
        <taxon>Agaricomycetes</taxon>
        <taxon>Polyporales</taxon>
        <taxon>Meruliaceae</taxon>
        <taxon>Hermanssonia</taxon>
    </lineage>
</organism>
<dbReference type="SFLD" id="SFLDS00005">
    <property type="entry name" value="Isoprenoid_Synthase_Type_I"/>
    <property type="match status" value="1"/>
</dbReference>
<sequence>MSIRDIIPDLDGVLEHRVRNIVDGSRWSLGVSPQRYEAYLMASVNISGAAYGHTPLDVRVHIALYNIMVMCIDDFTFDLHALQEFSTRLHSGLPQLHPVLEYLVDILHRMPDFYLPYVCKAITSCTVDFINMNLFEKETEDIPLCGHALRWVKHKRALNGIGNVYAFFIFDKFSFPDIHAHIQANPDIALVINYMNDVLSFYKEELAGETRNFIHDRAVATNKSVIVGLTDTADETLAALQAARSILKGQKEKDAMEQFMVGYAVFHFQSESRYYLKELTGSEFI</sequence>
<evidence type="ECO:0000313" key="3">
    <source>
        <dbReference type="EMBL" id="THG95930.1"/>
    </source>
</evidence>